<keyword evidence="12" id="KW-1185">Reference proteome</keyword>
<keyword evidence="4 8" id="KW-0472">Membrane</keyword>
<proteinExistence type="inferred from homology"/>
<dbReference type="EMBL" id="AP028947">
    <property type="protein sequence ID" value="BET25879.1"/>
    <property type="molecule type" value="Genomic_DNA"/>
</dbReference>
<dbReference type="GO" id="GO:0016020">
    <property type="term" value="C:membrane"/>
    <property type="evidence" value="ECO:0007669"/>
    <property type="project" value="UniProtKB-SubCell"/>
</dbReference>
<dbReference type="AlphaFoldDB" id="A0AA86IYL0"/>
<comment type="subcellular location">
    <subcellularLocation>
        <location evidence="1">Membrane</location>
        <topology evidence="1">Multi-pass membrane protein</topology>
    </subcellularLocation>
</comment>
<dbReference type="PANTHER" id="PTHR32089:SF119">
    <property type="entry name" value="METHYL-ACCEPTING CHEMOTAXIS PROTEIN CTPL"/>
    <property type="match status" value="1"/>
</dbReference>
<keyword evidence="3 8" id="KW-1133">Transmembrane helix</keyword>
<dbReference type="PANTHER" id="PTHR32089">
    <property type="entry name" value="METHYL-ACCEPTING CHEMOTAXIS PROTEIN MCPB"/>
    <property type="match status" value="1"/>
</dbReference>
<name>A0AA86IYL0_9BURK</name>
<dbReference type="SMART" id="SM00283">
    <property type="entry name" value="MA"/>
    <property type="match status" value="1"/>
</dbReference>
<dbReference type="KEGG" id="lto:RGQ30_13800"/>
<evidence type="ECO:0000313" key="12">
    <source>
        <dbReference type="Proteomes" id="UP001329151"/>
    </source>
</evidence>
<sequence>MSNRRLGQKFLMIGAMMAALMLVLSWQAISSLSALRGTVLNEHQGVDEVQRLTALISKVQVHRGLSNILLNGDTEAQSKIQPVAAEISLAWTGFQTNLPAGWTQSRELASQSQRDWTDLQGKLRSLSPADSFKLHSELIANLVLLLKQVSDDSELTLDPVLSSYYLMSVINFELPQLQESIAQIRGQVAGLIASGSVDRDSMLMSNMRLGMVDQSLHAVARSYSKVGEDSEGLPRTQVDLFNALQKQASELKALLVRVEQKDPAVTPMVFFNTATGMIQTSISLAQANSLMLQDILTQRADGYSFDLLLSTVALVLGIGMAGITAWLTVADLKSRVTQVLEQTARLVQGDLREFPRTTSQDEIGEISDALNALRLSQHTFAKAMQLSAADLSDAADVLRKQSQEVKGSASSQSDSSSSVAATVEEMTVSITQISDNVRSTRQVAESVGVSARAGFGGVAAVTDSMQDINSSSVELTGLIKNLEKSSVAISGIVDTIGSIAKQTNLLALNAAIEAARAGEEGRGFAVVADEVRGLAEKTAGSTQEIAELISSLQLNTRNAAELVWGWGTVLSTGLEHAQGAKALMGEIDQNSKNAEVAIGEIDRAMAEQSEASLQIAQQVESIARTTEESQHACFRLDELVVNIQSVCNIVQSQSARFKLQA</sequence>
<comment type="similarity">
    <text evidence="6">Belongs to the methyl-accepting chemotaxis (MCP) protein family.</text>
</comment>
<evidence type="ECO:0000259" key="9">
    <source>
        <dbReference type="PROSITE" id="PS50111"/>
    </source>
</evidence>
<evidence type="ECO:0000259" key="10">
    <source>
        <dbReference type="PROSITE" id="PS50885"/>
    </source>
</evidence>
<organism evidence="11 12">
    <name type="scientific">Limnobacter thiooxidans</name>
    <dbReference type="NCBI Taxonomy" id="131080"/>
    <lineage>
        <taxon>Bacteria</taxon>
        <taxon>Pseudomonadati</taxon>
        <taxon>Pseudomonadota</taxon>
        <taxon>Betaproteobacteria</taxon>
        <taxon>Burkholderiales</taxon>
        <taxon>Burkholderiaceae</taxon>
        <taxon>Limnobacter</taxon>
    </lineage>
</organism>
<evidence type="ECO:0000256" key="5">
    <source>
        <dbReference type="ARBA" id="ARBA00023224"/>
    </source>
</evidence>
<dbReference type="SUPFAM" id="SSF58104">
    <property type="entry name" value="Methyl-accepting chemotaxis protein (MCP) signaling domain"/>
    <property type="match status" value="1"/>
</dbReference>
<evidence type="ECO:0000256" key="8">
    <source>
        <dbReference type="SAM" id="Phobius"/>
    </source>
</evidence>
<evidence type="ECO:0000256" key="1">
    <source>
        <dbReference type="ARBA" id="ARBA00004141"/>
    </source>
</evidence>
<evidence type="ECO:0000313" key="11">
    <source>
        <dbReference type="EMBL" id="BET25879.1"/>
    </source>
</evidence>
<reference evidence="11 12" key="1">
    <citation type="submission" date="2023-10" db="EMBL/GenBank/DDBJ databases">
        <title>Complete Genome Sequence of Limnobacter thiooxidans CS-K2T, Isolated from freshwater lake sediments in Bavaria, Germany.</title>
        <authorList>
            <person name="Naruki M."/>
            <person name="Watanabe A."/>
            <person name="Warashina T."/>
            <person name="Morita T."/>
            <person name="Arakawa K."/>
        </authorList>
    </citation>
    <scope>NUCLEOTIDE SEQUENCE [LARGE SCALE GENOMIC DNA]</scope>
    <source>
        <strain evidence="11 12">CS-K2</strain>
    </source>
</reference>
<dbReference type="InterPro" id="IPR004089">
    <property type="entry name" value="MCPsignal_dom"/>
</dbReference>
<protein>
    <recommendedName>
        <fullName evidence="13">Methyl-accepting chemotaxis protein</fullName>
    </recommendedName>
</protein>
<gene>
    <name evidence="11" type="ORF">RGQ30_13800</name>
</gene>
<dbReference type="PROSITE" id="PS50111">
    <property type="entry name" value="CHEMOTAXIS_TRANSDUC_2"/>
    <property type="match status" value="1"/>
</dbReference>
<dbReference type="PROSITE" id="PS50885">
    <property type="entry name" value="HAMP"/>
    <property type="match status" value="1"/>
</dbReference>
<feature type="domain" description="Methyl-accepting transducer" evidence="9">
    <location>
        <begin position="387"/>
        <end position="623"/>
    </location>
</feature>
<evidence type="ECO:0000256" key="2">
    <source>
        <dbReference type="ARBA" id="ARBA00022692"/>
    </source>
</evidence>
<dbReference type="GO" id="GO:0007165">
    <property type="term" value="P:signal transduction"/>
    <property type="evidence" value="ECO:0007669"/>
    <property type="project" value="UniProtKB-KW"/>
</dbReference>
<dbReference type="Proteomes" id="UP001329151">
    <property type="component" value="Chromosome"/>
</dbReference>
<feature type="transmembrane region" description="Helical" evidence="8">
    <location>
        <begin position="307"/>
        <end position="329"/>
    </location>
</feature>
<evidence type="ECO:0000256" key="3">
    <source>
        <dbReference type="ARBA" id="ARBA00022989"/>
    </source>
</evidence>
<dbReference type="Gene3D" id="1.10.287.950">
    <property type="entry name" value="Methyl-accepting chemotaxis protein"/>
    <property type="match status" value="1"/>
</dbReference>
<dbReference type="Pfam" id="PF00015">
    <property type="entry name" value="MCPsignal"/>
    <property type="match status" value="1"/>
</dbReference>
<evidence type="ECO:0008006" key="13">
    <source>
        <dbReference type="Google" id="ProtNLM"/>
    </source>
</evidence>
<evidence type="ECO:0000256" key="6">
    <source>
        <dbReference type="ARBA" id="ARBA00029447"/>
    </source>
</evidence>
<accession>A0AA86IYL0</accession>
<evidence type="ECO:0000256" key="4">
    <source>
        <dbReference type="ARBA" id="ARBA00023136"/>
    </source>
</evidence>
<keyword evidence="2 8" id="KW-0812">Transmembrane</keyword>
<evidence type="ECO:0000256" key="7">
    <source>
        <dbReference type="PROSITE-ProRule" id="PRU00284"/>
    </source>
</evidence>
<dbReference type="CDD" id="cd11386">
    <property type="entry name" value="MCP_signal"/>
    <property type="match status" value="1"/>
</dbReference>
<keyword evidence="5 7" id="KW-0807">Transducer</keyword>
<feature type="domain" description="HAMP" evidence="10">
    <location>
        <begin position="330"/>
        <end position="382"/>
    </location>
</feature>
<dbReference type="InterPro" id="IPR003660">
    <property type="entry name" value="HAMP_dom"/>
</dbReference>